<dbReference type="KEGG" id="mff:MFFC18_16100"/>
<dbReference type="Gene3D" id="2.60.260.20">
    <property type="entry name" value="Urease metallochaperone UreE, N-terminal domain"/>
    <property type="match status" value="2"/>
</dbReference>
<feature type="region of interest" description="Disordered" evidence="2">
    <location>
        <begin position="32"/>
        <end position="55"/>
    </location>
</feature>
<dbReference type="PANTHER" id="PTHR43096:SF52">
    <property type="entry name" value="DNAJ HOMOLOG 1, MITOCHONDRIAL-RELATED"/>
    <property type="match status" value="1"/>
</dbReference>
<evidence type="ECO:0000256" key="2">
    <source>
        <dbReference type="SAM" id="MobiDB-lite"/>
    </source>
</evidence>
<reference evidence="4 5" key="1">
    <citation type="submission" date="2019-08" db="EMBL/GenBank/DDBJ databases">
        <title>Deep-cultivation of Planctomycetes and their phenomic and genomic characterization uncovers novel biology.</title>
        <authorList>
            <person name="Wiegand S."/>
            <person name="Jogler M."/>
            <person name="Boedeker C."/>
            <person name="Pinto D."/>
            <person name="Vollmers J."/>
            <person name="Rivas-Marin E."/>
            <person name="Kohn T."/>
            <person name="Peeters S.H."/>
            <person name="Heuer A."/>
            <person name="Rast P."/>
            <person name="Oberbeckmann S."/>
            <person name="Bunk B."/>
            <person name="Jeske O."/>
            <person name="Meyerdierks A."/>
            <person name="Storesund J.E."/>
            <person name="Kallscheuer N."/>
            <person name="Luecker S."/>
            <person name="Lage O.M."/>
            <person name="Pohl T."/>
            <person name="Merkel B.J."/>
            <person name="Hornburger P."/>
            <person name="Mueller R.-W."/>
            <person name="Bruemmer F."/>
            <person name="Labrenz M."/>
            <person name="Spormann A.M."/>
            <person name="Op den Camp H."/>
            <person name="Overmann J."/>
            <person name="Amann R."/>
            <person name="Jetten M.S.M."/>
            <person name="Mascher T."/>
            <person name="Medema M.H."/>
            <person name="Devos D.P."/>
            <person name="Kaster A.-K."/>
            <person name="Ovreas L."/>
            <person name="Rohde M."/>
            <person name="Galperin M.Y."/>
            <person name="Jogler C."/>
        </authorList>
    </citation>
    <scope>NUCLEOTIDE SEQUENCE [LARGE SCALE GENOMIC DNA]</scope>
    <source>
        <strain evidence="4 5">FC18</strain>
    </source>
</reference>
<dbReference type="GO" id="GO:0005737">
    <property type="term" value="C:cytoplasm"/>
    <property type="evidence" value="ECO:0007669"/>
    <property type="project" value="TreeGrafter"/>
</dbReference>
<dbReference type="GO" id="GO:0051082">
    <property type="term" value="F:unfolded protein binding"/>
    <property type="evidence" value="ECO:0007669"/>
    <property type="project" value="InterPro"/>
</dbReference>
<dbReference type="Proteomes" id="UP000322214">
    <property type="component" value="Chromosome"/>
</dbReference>
<dbReference type="Pfam" id="PF01556">
    <property type="entry name" value="DnaJ_C"/>
    <property type="match status" value="1"/>
</dbReference>
<dbReference type="STRING" id="980251.GCA_001642875_03211"/>
<dbReference type="AlphaFoldDB" id="A0A5B9PFM5"/>
<evidence type="ECO:0000259" key="3">
    <source>
        <dbReference type="PROSITE" id="PS50076"/>
    </source>
</evidence>
<dbReference type="InterPro" id="IPR036869">
    <property type="entry name" value="J_dom_sf"/>
</dbReference>
<keyword evidence="1" id="KW-0143">Chaperone</keyword>
<accession>A0A5B9PFM5</accession>
<feature type="compositionally biased region" description="Basic and acidic residues" evidence="2">
    <location>
        <begin position="32"/>
        <end position="49"/>
    </location>
</feature>
<keyword evidence="4" id="KW-0238">DNA-binding</keyword>
<dbReference type="PROSITE" id="PS50076">
    <property type="entry name" value="DNAJ_2"/>
    <property type="match status" value="1"/>
</dbReference>
<dbReference type="InterPro" id="IPR018253">
    <property type="entry name" value="DnaJ_domain_CS"/>
</dbReference>
<dbReference type="OrthoDB" id="9779889at2"/>
<evidence type="ECO:0000256" key="1">
    <source>
        <dbReference type="ARBA" id="ARBA00023186"/>
    </source>
</evidence>
<dbReference type="FunFam" id="2.60.260.20:FF:000013">
    <property type="entry name" value="DnaJ subfamily B member 11"/>
    <property type="match status" value="1"/>
</dbReference>
<dbReference type="PRINTS" id="PR00625">
    <property type="entry name" value="JDOMAIN"/>
</dbReference>
<organism evidence="4 5">
    <name type="scientific">Mariniblastus fucicola</name>
    <dbReference type="NCBI Taxonomy" id="980251"/>
    <lineage>
        <taxon>Bacteria</taxon>
        <taxon>Pseudomonadati</taxon>
        <taxon>Planctomycetota</taxon>
        <taxon>Planctomycetia</taxon>
        <taxon>Pirellulales</taxon>
        <taxon>Pirellulaceae</taxon>
        <taxon>Mariniblastus</taxon>
    </lineage>
</organism>
<keyword evidence="5" id="KW-1185">Reference proteome</keyword>
<evidence type="ECO:0000313" key="5">
    <source>
        <dbReference type="Proteomes" id="UP000322214"/>
    </source>
</evidence>
<dbReference type="Gene3D" id="1.10.287.110">
    <property type="entry name" value="DnaJ domain"/>
    <property type="match status" value="1"/>
</dbReference>
<dbReference type="SUPFAM" id="SSF46565">
    <property type="entry name" value="Chaperone J-domain"/>
    <property type="match status" value="1"/>
</dbReference>
<dbReference type="CDD" id="cd10747">
    <property type="entry name" value="DnaJ_C"/>
    <property type="match status" value="1"/>
</dbReference>
<proteinExistence type="predicted"/>
<dbReference type="InterPro" id="IPR002939">
    <property type="entry name" value="DnaJ_C"/>
</dbReference>
<dbReference type="InterPro" id="IPR001623">
    <property type="entry name" value="DnaJ_domain"/>
</dbReference>
<gene>
    <name evidence="4" type="primary">cbpA</name>
    <name evidence="4" type="ORF">MFFC18_16100</name>
</gene>
<sequence length="323" mass="34879">MAADDYYEVLGVSKTATVEEIQKAYRKLARKYHPDLHTDESDREKEKAKQNFQKVQQAYDVLSDEKKRQMYDQMGPGFEQMGGGGQPFPGGQGNPFGGMDIDLSSLFGGGGGRGAPGGGGAGFEQIFRQMGGGGPQQRTQAPAKPEPVEQEITVPFATSVLGGDHQVSFKRTTGKVETISVKIPAGIESGKKIRLRGQGAESYSGQRGDMMIVVKVAPHPNYGRKGLNLLLTVPITLAEAALGAKVDVPTPHGTVTLTVPAGTSSGKSLRLKGMGVRTKDKKGDLIAELQIQLPEKLTEDDEKLIRQLELAYEDKNPRSDIRW</sequence>
<evidence type="ECO:0000313" key="4">
    <source>
        <dbReference type="EMBL" id="QEG21751.1"/>
    </source>
</evidence>
<dbReference type="PANTHER" id="PTHR43096">
    <property type="entry name" value="DNAJ HOMOLOG 1, MITOCHONDRIAL-RELATED"/>
    <property type="match status" value="1"/>
</dbReference>
<name>A0A5B9PFM5_9BACT</name>
<dbReference type="GO" id="GO:0042026">
    <property type="term" value="P:protein refolding"/>
    <property type="evidence" value="ECO:0007669"/>
    <property type="project" value="TreeGrafter"/>
</dbReference>
<feature type="domain" description="J" evidence="3">
    <location>
        <begin position="5"/>
        <end position="75"/>
    </location>
</feature>
<protein>
    <submittedName>
        <fullName evidence="4">Curved DNA-binding protein</fullName>
    </submittedName>
</protein>
<dbReference type="GO" id="GO:0003677">
    <property type="term" value="F:DNA binding"/>
    <property type="evidence" value="ECO:0007669"/>
    <property type="project" value="UniProtKB-KW"/>
</dbReference>
<dbReference type="PROSITE" id="PS00636">
    <property type="entry name" value="DNAJ_1"/>
    <property type="match status" value="1"/>
</dbReference>
<dbReference type="Pfam" id="PF00226">
    <property type="entry name" value="DnaJ"/>
    <property type="match status" value="1"/>
</dbReference>
<dbReference type="EMBL" id="CP042912">
    <property type="protein sequence ID" value="QEG21751.1"/>
    <property type="molecule type" value="Genomic_DNA"/>
</dbReference>
<dbReference type="SUPFAM" id="SSF49493">
    <property type="entry name" value="HSP40/DnaJ peptide-binding domain"/>
    <property type="match status" value="2"/>
</dbReference>
<dbReference type="RefSeq" id="WP_075085432.1">
    <property type="nucleotide sequence ID" value="NZ_CP042912.1"/>
</dbReference>
<dbReference type="SMART" id="SM00271">
    <property type="entry name" value="DnaJ"/>
    <property type="match status" value="1"/>
</dbReference>
<dbReference type="InterPro" id="IPR008971">
    <property type="entry name" value="HSP40/DnaJ_pept-bd"/>
</dbReference>
<dbReference type="CDD" id="cd06257">
    <property type="entry name" value="DnaJ"/>
    <property type="match status" value="1"/>
</dbReference>